<accession>A0A6A5SAS2</accession>
<organism evidence="2 3">
    <name type="scientific">Clathrospora elynae</name>
    <dbReference type="NCBI Taxonomy" id="706981"/>
    <lineage>
        <taxon>Eukaryota</taxon>
        <taxon>Fungi</taxon>
        <taxon>Dikarya</taxon>
        <taxon>Ascomycota</taxon>
        <taxon>Pezizomycotina</taxon>
        <taxon>Dothideomycetes</taxon>
        <taxon>Pleosporomycetidae</taxon>
        <taxon>Pleosporales</taxon>
        <taxon>Diademaceae</taxon>
        <taxon>Clathrospora</taxon>
    </lineage>
</organism>
<dbReference type="InterPro" id="IPR027417">
    <property type="entry name" value="P-loop_NTPase"/>
</dbReference>
<sequence>MKSSISGLGNQAILNKIDQPRELKVNSIMPPQIVLLGDQSSGKSSVLESLTGFSFLQASGLCTRYATQIFCRREREQHVAVSIIPRQDADAATENRLREFKRNIPKLTNEAIVQISIDVLQIEICAPEQEQLTVIDVPGIFRVPSPPFTTDHDVD</sequence>
<dbReference type="PANTHER" id="PTHR11566:SF215">
    <property type="entry name" value="DYNAMIN GTPASE"/>
    <property type="match status" value="1"/>
</dbReference>
<protein>
    <recommendedName>
        <fullName evidence="1">Dynamin N-terminal domain-containing protein</fullName>
    </recommendedName>
</protein>
<dbReference type="GO" id="GO:0005874">
    <property type="term" value="C:microtubule"/>
    <property type="evidence" value="ECO:0007669"/>
    <property type="project" value="TreeGrafter"/>
</dbReference>
<dbReference type="Proteomes" id="UP000800038">
    <property type="component" value="Unassembled WGS sequence"/>
</dbReference>
<dbReference type="GO" id="GO:0016020">
    <property type="term" value="C:membrane"/>
    <property type="evidence" value="ECO:0007669"/>
    <property type="project" value="TreeGrafter"/>
</dbReference>
<dbReference type="GO" id="GO:0008017">
    <property type="term" value="F:microtubule binding"/>
    <property type="evidence" value="ECO:0007669"/>
    <property type="project" value="TreeGrafter"/>
</dbReference>
<dbReference type="OrthoDB" id="415706at2759"/>
<dbReference type="InterPro" id="IPR045063">
    <property type="entry name" value="Dynamin_N"/>
</dbReference>
<dbReference type="GO" id="GO:0005739">
    <property type="term" value="C:mitochondrion"/>
    <property type="evidence" value="ECO:0007669"/>
    <property type="project" value="TreeGrafter"/>
</dbReference>
<dbReference type="GO" id="GO:0006897">
    <property type="term" value="P:endocytosis"/>
    <property type="evidence" value="ECO:0007669"/>
    <property type="project" value="TreeGrafter"/>
</dbReference>
<dbReference type="GO" id="GO:0016559">
    <property type="term" value="P:peroxisome fission"/>
    <property type="evidence" value="ECO:0007669"/>
    <property type="project" value="TreeGrafter"/>
</dbReference>
<dbReference type="SUPFAM" id="SSF52540">
    <property type="entry name" value="P-loop containing nucleoside triphosphate hydrolases"/>
    <property type="match status" value="1"/>
</dbReference>
<evidence type="ECO:0000313" key="3">
    <source>
        <dbReference type="Proteomes" id="UP000800038"/>
    </source>
</evidence>
<dbReference type="PANTHER" id="PTHR11566">
    <property type="entry name" value="DYNAMIN"/>
    <property type="match status" value="1"/>
</dbReference>
<feature type="domain" description="Dynamin N-terminal" evidence="1">
    <location>
        <begin position="33"/>
        <end position="144"/>
    </location>
</feature>
<dbReference type="PRINTS" id="PR00195">
    <property type="entry name" value="DYNAMIN"/>
</dbReference>
<dbReference type="GO" id="GO:0000266">
    <property type="term" value="P:mitochondrial fission"/>
    <property type="evidence" value="ECO:0007669"/>
    <property type="project" value="TreeGrafter"/>
</dbReference>
<dbReference type="InterPro" id="IPR022812">
    <property type="entry name" value="Dynamin"/>
</dbReference>
<dbReference type="AlphaFoldDB" id="A0A6A5SAS2"/>
<evidence type="ECO:0000259" key="1">
    <source>
        <dbReference type="Pfam" id="PF00350"/>
    </source>
</evidence>
<evidence type="ECO:0000313" key="2">
    <source>
        <dbReference type="EMBL" id="KAF1936634.1"/>
    </source>
</evidence>
<keyword evidence="3" id="KW-1185">Reference proteome</keyword>
<dbReference type="GO" id="GO:0048312">
    <property type="term" value="P:intracellular distribution of mitochondria"/>
    <property type="evidence" value="ECO:0007669"/>
    <property type="project" value="TreeGrafter"/>
</dbReference>
<dbReference type="Pfam" id="PF00350">
    <property type="entry name" value="Dynamin_N"/>
    <property type="match status" value="1"/>
</dbReference>
<proteinExistence type="predicted"/>
<dbReference type="Gene3D" id="3.40.50.300">
    <property type="entry name" value="P-loop containing nucleotide triphosphate hydrolases"/>
    <property type="match status" value="1"/>
</dbReference>
<reference evidence="2" key="1">
    <citation type="journal article" date="2020" name="Stud. Mycol.">
        <title>101 Dothideomycetes genomes: a test case for predicting lifestyles and emergence of pathogens.</title>
        <authorList>
            <person name="Haridas S."/>
            <person name="Albert R."/>
            <person name="Binder M."/>
            <person name="Bloem J."/>
            <person name="Labutti K."/>
            <person name="Salamov A."/>
            <person name="Andreopoulos B."/>
            <person name="Baker S."/>
            <person name="Barry K."/>
            <person name="Bills G."/>
            <person name="Bluhm B."/>
            <person name="Cannon C."/>
            <person name="Castanera R."/>
            <person name="Culley D."/>
            <person name="Daum C."/>
            <person name="Ezra D."/>
            <person name="Gonzalez J."/>
            <person name="Henrissat B."/>
            <person name="Kuo A."/>
            <person name="Liang C."/>
            <person name="Lipzen A."/>
            <person name="Lutzoni F."/>
            <person name="Magnuson J."/>
            <person name="Mondo S."/>
            <person name="Nolan M."/>
            <person name="Ohm R."/>
            <person name="Pangilinan J."/>
            <person name="Park H.-J."/>
            <person name="Ramirez L."/>
            <person name="Alfaro M."/>
            <person name="Sun H."/>
            <person name="Tritt A."/>
            <person name="Yoshinaga Y."/>
            <person name="Zwiers L.-H."/>
            <person name="Turgeon B."/>
            <person name="Goodwin S."/>
            <person name="Spatafora J."/>
            <person name="Crous P."/>
            <person name="Grigoriev I."/>
        </authorList>
    </citation>
    <scope>NUCLEOTIDE SEQUENCE</scope>
    <source>
        <strain evidence="2">CBS 161.51</strain>
    </source>
</reference>
<gene>
    <name evidence="2" type="ORF">EJ02DRAFT_479837</name>
</gene>
<dbReference type="EMBL" id="ML976178">
    <property type="protein sequence ID" value="KAF1936634.1"/>
    <property type="molecule type" value="Genomic_DNA"/>
</dbReference>
<dbReference type="GO" id="GO:0003924">
    <property type="term" value="F:GTPase activity"/>
    <property type="evidence" value="ECO:0007669"/>
    <property type="project" value="TreeGrafter"/>
</dbReference>
<name>A0A6A5SAS2_9PLEO</name>